<feature type="region of interest" description="Disordered" evidence="1">
    <location>
        <begin position="1"/>
        <end position="34"/>
    </location>
</feature>
<reference evidence="2" key="1">
    <citation type="journal article" date="2012" name="PLoS Genet.">
        <title>Comparative analysis of the genomes of two field isolates of the rice blast fungus Magnaporthe oryzae.</title>
        <authorList>
            <person name="Xue M."/>
            <person name="Yang J."/>
            <person name="Li Z."/>
            <person name="Hu S."/>
            <person name="Yao N."/>
            <person name="Dean R.A."/>
            <person name="Zhao W."/>
            <person name="Shen M."/>
            <person name="Zhang H."/>
            <person name="Li C."/>
            <person name="Liu L."/>
            <person name="Cao L."/>
            <person name="Xu X."/>
            <person name="Xing Y."/>
            <person name="Hsiang T."/>
            <person name="Zhang Z."/>
            <person name="Xu J.R."/>
            <person name="Peng Y.L."/>
        </authorList>
    </citation>
    <scope>NUCLEOTIDE SEQUENCE</scope>
    <source>
        <strain evidence="2">Y34</strain>
    </source>
</reference>
<gene>
    <name evidence="2" type="ORF">OOU_Y34scaffold00514g1</name>
</gene>
<sequence length="94" mass="10079">MNVPSGPEPDSALAVGDRKTAASEGCLSPENQAEPLWSGSINCSIRVAHRNLGRHRAGRFDCQGSLLPTRGKARDKAPEPQNSGTPEHPKPKKR</sequence>
<evidence type="ECO:0000256" key="1">
    <source>
        <dbReference type="SAM" id="MobiDB-lite"/>
    </source>
</evidence>
<feature type="region of interest" description="Disordered" evidence="1">
    <location>
        <begin position="61"/>
        <end position="94"/>
    </location>
</feature>
<protein>
    <submittedName>
        <fullName evidence="2">Uncharacterized protein</fullName>
    </submittedName>
</protein>
<dbReference type="AlphaFoldDB" id="A0AA97NZ54"/>
<organism evidence="2">
    <name type="scientific">Pyricularia oryzae (strain Y34)</name>
    <name type="common">Rice blast fungus</name>
    <name type="synonym">Magnaporthe oryzae</name>
    <dbReference type="NCBI Taxonomy" id="1143189"/>
    <lineage>
        <taxon>Eukaryota</taxon>
        <taxon>Fungi</taxon>
        <taxon>Dikarya</taxon>
        <taxon>Ascomycota</taxon>
        <taxon>Pezizomycotina</taxon>
        <taxon>Sordariomycetes</taxon>
        <taxon>Sordariomycetidae</taxon>
        <taxon>Magnaporthales</taxon>
        <taxon>Pyriculariaceae</taxon>
        <taxon>Pyricularia</taxon>
    </lineage>
</organism>
<name>A0AA97NZ54_PYRO3</name>
<dbReference type="EMBL" id="JH793994">
    <property type="protein sequence ID" value="ELQ39084.1"/>
    <property type="molecule type" value="Genomic_DNA"/>
</dbReference>
<evidence type="ECO:0000313" key="2">
    <source>
        <dbReference type="EMBL" id="ELQ39084.1"/>
    </source>
</evidence>
<proteinExistence type="predicted"/>
<dbReference type="Proteomes" id="UP000011086">
    <property type="component" value="Unassembled WGS sequence"/>
</dbReference>
<accession>A0AA97NZ54</accession>